<accession>A0A8S4P5P8</accession>
<evidence type="ECO:0000256" key="2">
    <source>
        <dbReference type="ARBA" id="ARBA00022679"/>
    </source>
</evidence>
<sequence length="312" mass="36508">MATPQEQFKPIKELLQVNKESQLGADANGDSFRCLKIDGAIYDPFFRCNLHKDADVFKVRDDDIWIVGYPRSGSHWLWEIVYLLVNKGVPPTNSIAKELFLWELNKKDYFDVISTEERRIFNSHMHSQFIPREVFTTKCKILYLVRDPRDVAVSWFPFLKRLPEYEYNGEWSGFFPSFLDGNVIRGSWFEHVDGWLKQAKYLENKIMVVKYEDLHKDTLGKIREIESFIMPDSNCNELRSLVKSLTSLDNMKDKNAAYGVNYKANADGNTIDKGIIGRWKERLTTSQNTLISKIYKQNMTLFDDMFGLNYCQ</sequence>
<proteinExistence type="inferred from homology"/>
<dbReference type="Pfam" id="PF00685">
    <property type="entry name" value="Sulfotransfer_1"/>
    <property type="match status" value="1"/>
</dbReference>
<dbReference type="EMBL" id="CAIIXF020000007">
    <property type="protein sequence ID" value="CAH1789570.1"/>
    <property type="molecule type" value="Genomic_DNA"/>
</dbReference>
<dbReference type="Gene3D" id="3.40.50.300">
    <property type="entry name" value="P-loop containing nucleotide triphosphate hydrolases"/>
    <property type="match status" value="1"/>
</dbReference>
<comment type="similarity">
    <text evidence="1">Belongs to the sulfotransferase 1 family.</text>
</comment>
<dbReference type="SUPFAM" id="SSF52540">
    <property type="entry name" value="P-loop containing nucleoside triphosphate hydrolases"/>
    <property type="match status" value="1"/>
</dbReference>
<name>A0A8S4P5P8_OWEFU</name>
<dbReference type="InterPro" id="IPR027417">
    <property type="entry name" value="P-loop_NTPase"/>
</dbReference>
<dbReference type="PANTHER" id="PTHR11783">
    <property type="entry name" value="SULFOTRANSFERASE SULT"/>
    <property type="match status" value="1"/>
</dbReference>
<dbReference type="OrthoDB" id="205623at2759"/>
<comment type="caution">
    <text evidence="4">The sequence shown here is derived from an EMBL/GenBank/DDBJ whole genome shotgun (WGS) entry which is preliminary data.</text>
</comment>
<evidence type="ECO:0000313" key="4">
    <source>
        <dbReference type="EMBL" id="CAH1789570.1"/>
    </source>
</evidence>
<organism evidence="4 5">
    <name type="scientific">Owenia fusiformis</name>
    <name type="common">Polychaete worm</name>
    <dbReference type="NCBI Taxonomy" id="6347"/>
    <lineage>
        <taxon>Eukaryota</taxon>
        <taxon>Metazoa</taxon>
        <taxon>Spiralia</taxon>
        <taxon>Lophotrochozoa</taxon>
        <taxon>Annelida</taxon>
        <taxon>Polychaeta</taxon>
        <taxon>Sedentaria</taxon>
        <taxon>Canalipalpata</taxon>
        <taxon>Sabellida</taxon>
        <taxon>Oweniida</taxon>
        <taxon>Oweniidae</taxon>
        <taxon>Owenia</taxon>
    </lineage>
</organism>
<dbReference type="GO" id="GO:0008146">
    <property type="term" value="F:sulfotransferase activity"/>
    <property type="evidence" value="ECO:0007669"/>
    <property type="project" value="InterPro"/>
</dbReference>
<protein>
    <recommendedName>
        <fullName evidence="3">Sulfotransferase domain-containing protein</fullName>
    </recommendedName>
</protein>
<keyword evidence="5" id="KW-1185">Reference proteome</keyword>
<gene>
    <name evidence="4" type="ORF">OFUS_LOCUS14904</name>
</gene>
<feature type="domain" description="Sulfotransferase" evidence="3">
    <location>
        <begin position="61"/>
        <end position="302"/>
    </location>
</feature>
<evidence type="ECO:0000313" key="5">
    <source>
        <dbReference type="Proteomes" id="UP000749559"/>
    </source>
</evidence>
<reference evidence="4" key="1">
    <citation type="submission" date="2022-03" db="EMBL/GenBank/DDBJ databases">
        <authorList>
            <person name="Martin C."/>
        </authorList>
    </citation>
    <scope>NUCLEOTIDE SEQUENCE</scope>
</reference>
<evidence type="ECO:0000256" key="1">
    <source>
        <dbReference type="ARBA" id="ARBA00005771"/>
    </source>
</evidence>
<dbReference type="InterPro" id="IPR000863">
    <property type="entry name" value="Sulfotransferase_dom"/>
</dbReference>
<evidence type="ECO:0000259" key="3">
    <source>
        <dbReference type="Pfam" id="PF00685"/>
    </source>
</evidence>
<keyword evidence="2" id="KW-0808">Transferase</keyword>
<dbReference type="Proteomes" id="UP000749559">
    <property type="component" value="Unassembled WGS sequence"/>
</dbReference>
<dbReference type="AlphaFoldDB" id="A0A8S4P5P8"/>